<evidence type="ECO:0000313" key="3">
    <source>
        <dbReference type="Proteomes" id="UP000319949"/>
    </source>
</evidence>
<feature type="transmembrane region" description="Helical" evidence="1">
    <location>
        <begin position="20"/>
        <end position="41"/>
    </location>
</feature>
<dbReference type="SUPFAM" id="SSF82693">
    <property type="entry name" value="Multidrug efflux transporter AcrB pore domain, PN1, PN2, PC1 and PC2 subdomains"/>
    <property type="match status" value="2"/>
</dbReference>
<feature type="transmembrane region" description="Helical" evidence="1">
    <location>
        <begin position="455"/>
        <end position="478"/>
    </location>
</feature>
<feature type="transmembrane region" description="Helical" evidence="1">
    <location>
        <begin position="349"/>
        <end position="368"/>
    </location>
</feature>
<feature type="transmembrane region" description="Helical" evidence="1">
    <location>
        <begin position="1011"/>
        <end position="1034"/>
    </location>
</feature>
<evidence type="ECO:0000313" key="2">
    <source>
        <dbReference type="EMBL" id="TWB02229.1"/>
    </source>
</evidence>
<evidence type="ECO:0000256" key="1">
    <source>
        <dbReference type="SAM" id="Phobius"/>
    </source>
</evidence>
<dbReference type="PRINTS" id="PR00702">
    <property type="entry name" value="ACRIFLAVINRP"/>
</dbReference>
<dbReference type="STRING" id="1803665.GCA_001641335_04625"/>
<comment type="caution">
    <text evidence="2">The sequence shown here is derived from an EMBL/GenBank/DDBJ whole genome shotgun (WGS) entry which is preliminary data.</text>
</comment>
<dbReference type="GO" id="GO:0042910">
    <property type="term" value="F:xenobiotic transmembrane transporter activity"/>
    <property type="evidence" value="ECO:0007669"/>
    <property type="project" value="TreeGrafter"/>
</dbReference>
<dbReference type="PANTHER" id="PTHR32063:SF4">
    <property type="entry name" value="SLR6043 PROTEIN"/>
    <property type="match status" value="1"/>
</dbReference>
<dbReference type="SUPFAM" id="SSF82714">
    <property type="entry name" value="Multidrug efflux transporter AcrB TolC docking domain, DN and DC subdomains"/>
    <property type="match status" value="2"/>
</dbReference>
<feature type="transmembrane region" description="Helical" evidence="1">
    <location>
        <begin position="878"/>
        <end position="900"/>
    </location>
</feature>
<dbReference type="Gene3D" id="3.30.70.1320">
    <property type="entry name" value="Multidrug efflux transporter AcrB pore domain like"/>
    <property type="match status" value="1"/>
</dbReference>
<proteinExistence type="predicted"/>
<keyword evidence="3" id="KW-1185">Reference proteome</keyword>
<dbReference type="PANTHER" id="PTHR32063">
    <property type="match status" value="1"/>
</dbReference>
<dbReference type="InterPro" id="IPR027463">
    <property type="entry name" value="AcrB_DN_DC_subdom"/>
</dbReference>
<feature type="transmembrane region" description="Helical" evidence="1">
    <location>
        <begin position="546"/>
        <end position="566"/>
    </location>
</feature>
<name>A0A560DYN7_9BRAD</name>
<feature type="transmembrane region" description="Helical" evidence="1">
    <location>
        <begin position="978"/>
        <end position="999"/>
    </location>
</feature>
<dbReference type="Gene3D" id="3.30.2090.10">
    <property type="entry name" value="Multidrug efflux transporter AcrB TolC docking domain, DN and DC subdomains"/>
    <property type="match status" value="2"/>
</dbReference>
<feature type="transmembrane region" description="Helical" evidence="1">
    <location>
        <begin position="374"/>
        <end position="392"/>
    </location>
</feature>
<dbReference type="Gene3D" id="1.20.1640.10">
    <property type="entry name" value="Multidrug efflux transporter AcrB transmembrane domain"/>
    <property type="match status" value="2"/>
</dbReference>
<dbReference type="GO" id="GO:0005886">
    <property type="term" value="C:plasma membrane"/>
    <property type="evidence" value="ECO:0007669"/>
    <property type="project" value="TreeGrafter"/>
</dbReference>
<feature type="transmembrane region" description="Helical" evidence="1">
    <location>
        <begin position="912"/>
        <end position="942"/>
    </location>
</feature>
<dbReference type="Gene3D" id="3.30.70.1430">
    <property type="entry name" value="Multidrug efflux transporter AcrB pore domain"/>
    <property type="match status" value="2"/>
</dbReference>
<dbReference type="AlphaFoldDB" id="A0A560DYN7"/>
<dbReference type="Proteomes" id="UP000319949">
    <property type="component" value="Unassembled WGS sequence"/>
</dbReference>
<dbReference type="Pfam" id="PF00873">
    <property type="entry name" value="ACR_tran"/>
    <property type="match status" value="1"/>
</dbReference>
<dbReference type="SUPFAM" id="SSF82866">
    <property type="entry name" value="Multidrug efflux transporter AcrB transmembrane domain"/>
    <property type="match status" value="2"/>
</dbReference>
<reference evidence="2 3" key="1">
    <citation type="submission" date="2019-06" db="EMBL/GenBank/DDBJ databases">
        <title>Genomic Encyclopedia of Type Strains, Phase IV (KMG-V): Genome sequencing to study the core and pangenomes of soil and plant-associated prokaryotes.</title>
        <authorList>
            <person name="Whitman W."/>
        </authorList>
    </citation>
    <scope>NUCLEOTIDE SEQUENCE [LARGE SCALE GENOMIC DNA]</scope>
    <source>
        <strain evidence="2 3">BR 510</strain>
    </source>
</reference>
<dbReference type="RefSeq" id="WP_186467457.1">
    <property type="nucleotide sequence ID" value="NZ_VITK01000003.1"/>
</dbReference>
<dbReference type="EMBL" id="VITK01000003">
    <property type="protein sequence ID" value="TWB02229.1"/>
    <property type="molecule type" value="Genomic_DNA"/>
</dbReference>
<protein>
    <submittedName>
        <fullName evidence="2">CzcA family heavy metal efflux pump</fullName>
    </submittedName>
</protein>
<keyword evidence="1" id="KW-1133">Transmembrane helix</keyword>
<dbReference type="InterPro" id="IPR001036">
    <property type="entry name" value="Acrflvin-R"/>
</dbReference>
<organism evidence="2 3">
    <name type="scientific">Bradyrhizobium stylosanthis</name>
    <dbReference type="NCBI Taxonomy" id="1803665"/>
    <lineage>
        <taxon>Bacteria</taxon>
        <taxon>Pseudomonadati</taxon>
        <taxon>Pseudomonadota</taxon>
        <taxon>Alphaproteobacteria</taxon>
        <taxon>Hyphomicrobiales</taxon>
        <taxon>Nitrobacteraceae</taxon>
        <taxon>Bradyrhizobium</taxon>
    </lineage>
</organism>
<accession>A0A560DYN7</accession>
<gene>
    <name evidence="2" type="ORF">FBZ96_1031011</name>
</gene>
<keyword evidence="1" id="KW-0472">Membrane</keyword>
<feature type="transmembrane region" description="Helical" evidence="1">
    <location>
        <begin position="484"/>
        <end position="511"/>
    </location>
</feature>
<dbReference type="Gene3D" id="3.30.70.1440">
    <property type="entry name" value="Multidrug efflux transporter AcrB pore domain"/>
    <property type="match status" value="1"/>
</dbReference>
<sequence length="1060" mass="113427">MTTDDIGSGRSGPQAALITFAIRFRGIVLALSFALLGYGLFALGEAKYGVFPEFAPPQVTIQTEAPGLSPEHVEILVTQPIETSINGLAGVESLRSSSIQGLSVVTVVFQPHSDIYRARQLVTERLAVVAARLPQGVQPPSTTPLTPLAGTVLVIGLTSDTRSLMELRTVADWTVARRLLAVQGVAQVSIYGKDVRSLQVQVRPDDLIRFRVGLNDVLAAARKASGVRGAGFIDTANQRITLQTQGQSLTPDQLARTVLLHEGGASVVLGDVATVVTAPEPPIGAALIDGEPGIMLMISQQYGANTREVTARAEAALQELRPGLEADGVKLHADIFRPANFIDAATKSVLNALLIGGALVVVVLFLFLFDWRTSIISCTAIPLSLIAAVLALQWMGETLNTMTLGGLAIAIGEVVDDAVIGVENVVRRLRENRRATIPRPEPRVVLDAFLEVRTAVAYATFAVLLVFFPVLALSGIAGRLFGPLAIAYILAVIASLAVALTVTPALSMMLLAGRTGSERLHEPPAVRWSRRHYQRLLRRIGRFPKLVMAAAAAVTIAGAAMLPFFGGTFLPDLREGHLILHVSAIPGTSLDESLRIGKLMTDKLRQIPGVRRVAQHAGRAEAGIDTVGPHSSEFEIDLEPGLSGQAQSEAEARIRAALADFPGIVFSTKTYLTERVEETVSGFTAAVVINIYGPDLDSLDRAARDVARELDEVGGATDVQRRSPPGMPQVNVTLRPTDLQRWGLDAVDVLELVRTAYQGDIVGQGYEGNVVFNIIVILDAHVRARLTQIGDLPVRTPSGAYILLKQIADVYETSGRYQIQHQNAQRVQTVTSNVSGRDLESFVAAAKRKLAREVTLPPGAHLEFAGAAEAQARSRRDLLVNSLLAGTGIIVLLAMVTGHWRNLLLVMINLPFAFVGGVFALALTGGLLSLGSMVGFVTLFGITLRNSILIISHYEHLVLVEGRVWGLDTAIEGAADRLVPILMTSLVTGLGLLPLAIGAGEPGREIEGPMAIVILGGLTTSMALSLLVLPTLALRYARFNSQPKDTPERDDLKPQILRQR</sequence>
<keyword evidence="1" id="KW-0812">Transmembrane</keyword>